<organism evidence="1 2">
    <name type="scientific">Candidatus Faecivivens stercoravium</name>
    <dbReference type="NCBI Taxonomy" id="2840803"/>
    <lineage>
        <taxon>Bacteria</taxon>
        <taxon>Bacillati</taxon>
        <taxon>Bacillota</taxon>
        <taxon>Clostridia</taxon>
        <taxon>Eubacteriales</taxon>
        <taxon>Oscillospiraceae</taxon>
        <taxon>Oscillospiraceae incertae sedis</taxon>
        <taxon>Candidatus Faecivivens</taxon>
    </lineage>
</organism>
<feature type="non-terminal residue" evidence="1">
    <location>
        <position position="1"/>
    </location>
</feature>
<evidence type="ECO:0000313" key="2">
    <source>
        <dbReference type="Proteomes" id="UP000824241"/>
    </source>
</evidence>
<dbReference type="AlphaFoldDB" id="A0A9D1DYH0"/>
<protein>
    <submittedName>
        <fullName evidence="1">Type I-C CRISPR-associated protein Cas8c/Csd1</fullName>
    </submittedName>
</protein>
<proteinExistence type="predicted"/>
<reference evidence="1" key="1">
    <citation type="submission" date="2020-10" db="EMBL/GenBank/DDBJ databases">
        <authorList>
            <person name="Gilroy R."/>
        </authorList>
    </citation>
    <scope>NUCLEOTIDE SEQUENCE</scope>
    <source>
        <strain evidence="1">CHK189-12415</strain>
    </source>
</reference>
<accession>A0A9D1DYH0</accession>
<gene>
    <name evidence="1" type="ORF">IAB37_06110</name>
</gene>
<dbReference type="EMBL" id="DVHA01000194">
    <property type="protein sequence ID" value="HIR61129.1"/>
    <property type="molecule type" value="Genomic_DNA"/>
</dbReference>
<reference evidence="1" key="2">
    <citation type="journal article" date="2021" name="PeerJ">
        <title>Extensive microbial diversity within the chicken gut microbiome revealed by metagenomics and culture.</title>
        <authorList>
            <person name="Gilroy R."/>
            <person name="Ravi A."/>
            <person name="Getino M."/>
            <person name="Pursley I."/>
            <person name="Horton D.L."/>
            <person name="Alikhan N.F."/>
            <person name="Baker D."/>
            <person name="Gharbi K."/>
            <person name="Hall N."/>
            <person name="Watson M."/>
            <person name="Adriaenssens E.M."/>
            <person name="Foster-Nyarko E."/>
            <person name="Jarju S."/>
            <person name="Secka A."/>
            <person name="Antonio M."/>
            <person name="Oren A."/>
            <person name="Chaudhuri R.R."/>
            <person name="La Ragione R."/>
            <person name="Hildebrand F."/>
            <person name="Pallen M.J."/>
        </authorList>
    </citation>
    <scope>NUCLEOTIDE SEQUENCE</scope>
    <source>
        <strain evidence="1">CHK189-12415</strain>
    </source>
</reference>
<sequence length="179" mass="20085">PRLAGDLMLAILNDTPYPATLLYGVALRIRAERAVTRGRAAIIKAYYLKNSRDENLKEVMTMQLNDQTNYLPYLLGRLFSVLEAVQAAANPGINATIRDRYFNAASATPATVFPLLLNLAQKHLAKLDKGQEVYYDKQITAICGMIGETLPARMNLPEQSAFQLGYYHETQKRYTKKEG</sequence>
<dbReference type="InterPro" id="IPR010144">
    <property type="entry name" value="CRISPR-assoc_prot_Csd1-typ"/>
</dbReference>
<comment type="caution">
    <text evidence="1">The sequence shown here is derived from an EMBL/GenBank/DDBJ whole genome shotgun (WGS) entry which is preliminary data.</text>
</comment>
<name>A0A9D1DYH0_9FIRM</name>
<evidence type="ECO:0000313" key="1">
    <source>
        <dbReference type="EMBL" id="HIR61129.1"/>
    </source>
</evidence>
<dbReference type="Pfam" id="PF09709">
    <property type="entry name" value="Cas_Csd1"/>
    <property type="match status" value="1"/>
</dbReference>
<dbReference type="Proteomes" id="UP000824241">
    <property type="component" value="Unassembled WGS sequence"/>
</dbReference>